<organism evidence="4 5">
    <name type="scientific">Clostridium kluyveri (strain NBRC 12016)</name>
    <dbReference type="NCBI Taxonomy" id="583346"/>
    <lineage>
        <taxon>Bacteria</taxon>
        <taxon>Bacillati</taxon>
        <taxon>Bacillota</taxon>
        <taxon>Clostridia</taxon>
        <taxon>Eubacteriales</taxon>
        <taxon>Clostridiaceae</taxon>
        <taxon>Clostridium</taxon>
    </lineage>
</organism>
<evidence type="ECO:0008006" key="6">
    <source>
        <dbReference type="Google" id="ProtNLM"/>
    </source>
</evidence>
<dbReference type="GO" id="GO:0008206">
    <property type="term" value="P:bile acid metabolic process"/>
    <property type="evidence" value="ECO:0007669"/>
    <property type="project" value="UniProtKB-ARBA"/>
</dbReference>
<dbReference type="PRINTS" id="PR00081">
    <property type="entry name" value="GDHRDH"/>
</dbReference>
<dbReference type="GO" id="GO:0016491">
    <property type="term" value="F:oxidoreductase activity"/>
    <property type="evidence" value="ECO:0007669"/>
    <property type="project" value="UniProtKB-KW"/>
</dbReference>
<dbReference type="PRINTS" id="PR00080">
    <property type="entry name" value="SDRFAMILY"/>
</dbReference>
<protein>
    <recommendedName>
        <fullName evidence="6">Short-chain dehydrogenase</fullName>
    </recommendedName>
</protein>
<dbReference type="InterPro" id="IPR002347">
    <property type="entry name" value="SDR_fam"/>
</dbReference>
<dbReference type="Proteomes" id="UP000007969">
    <property type="component" value="Chromosome"/>
</dbReference>
<dbReference type="AlphaFoldDB" id="B9DZS4"/>
<name>B9DZS4_CLOK1</name>
<evidence type="ECO:0000313" key="4">
    <source>
        <dbReference type="EMBL" id="BAH05749.1"/>
    </source>
</evidence>
<dbReference type="PANTHER" id="PTHR42879">
    <property type="entry name" value="3-OXOACYL-(ACYL-CARRIER-PROTEIN) REDUCTASE"/>
    <property type="match status" value="1"/>
</dbReference>
<comment type="similarity">
    <text evidence="1">Belongs to the short-chain dehydrogenases/reductases (SDR) family.</text>
</comment>
<dbReference type="PROSITE" id="PS00061">
    <property type="entry name" value="ADH_SHORT"/>
    <property type="match status" value="1"/>
</dbReference>
<dbReference type="KEGG" id="ckr:CKR_0698"/>
<evidence type="ECO:0000256" key="1">
    <source>
        <dbReference type="ARBA" id="ARBA00006484"/>
    </source>
</evidence>
<dbReference type="SUPFAM" id="SSF51735">
    <property type="entry name" value="NAD(P)-binding Rossmann-fold domains"/>
    <property type="match status" value="1"/>
</dbReference>
<keyword evidence="3" id="KW-0753">Steroid metabolism</keyword>
<dbReference type="NCBIfam" id="NF047420">
    <property type="entry name" value="EF_P_mod_YmfI"/>
    <property type="match status" value="1"/>
</dbReference>
<dbReference type="Gene3D" id="3.40.50.720">
    <property type="entry name" value="NAD(P)-binding Rossmann-like Domain"/>
    <property type="match status" value="1"/>
</dbReference>
<keyword evidence="3" id="KW-0443">Lipid metabolism</keyword>
<dbReference type="Pfam" id="PF13561">
    <property type="entry name" value="adh_short_C2"/>
    <property type="match status" value="1"/>
</dbReference>
<dbReference type="HOGENOM" id="CLU_010194_1_3_9"/>
<sequence>MNLHMENLSGKVAVVTGASRGIGRSIAVNLARCGALVVINYIKNEKEACKTLDMVKQEGANGIIVQGDVSLYNSAEKIMKNTLSNMGKIDILVNNAGISKVGLFIDMRENEWQQIIDINFKGVLNCTHCVLEHMISRKSGSIVNISSMWGKVGASCESIYSASKGAVNLFTKSIAKEMGPSNIRINAVAPGVIDTEMNSWLQEEERKNLIEEIPIGRFGKSDDIGKIVCFLAGESSQYITGQIITVDGGMI</sequence>
<dbReference type="InterPro" id="IPR036291">
    <property type="entry name" value="NAD(P)-bd_dom_sf"/>
</dbReference>
<proteinExistence type="inferred from homology"/>
<dbReference type="InterPro" id="IPR050259">
    <property type="entry name" value="SDR"/>
</dbReference>
<evidence type="ECO:0000256" key="3">
    <source>
        <dbReference type="ARBA" id="ARBA00023221"/>
    </source>
</evidence>
<dbReference type="PANTHER" id="PTHR42879:SF2">
    <property type="entry name" value="3-OXOACYL-[ACYL-CARRIER-PROTEIN] REDUCTASE FABG"/>
    <property type="match status" value="1"/>
</dbReference>
<dbReference type="FunFam" id="3.40.50.720:FF:000084">
    <property type="entry name" value="Short-chain dehydrogenase reductase"/>
    <property type="match status" value="1"/>
</dbReference>
<gene>
    <name evidence="4" type="ordered locus">CKR_0698</name>
</gene>
<dbReference type="NCBIfam" id="NF009466">
    <property type="entry name" value="PRK12826.1-2"/>
    <property type="match status" value="1"/>
</dbReference>
<accession>B9DZS4</accession>
<evidence type="ECO:0000256" key="2">
    <source>
        <dbReference type="ARBA" id="ARBA00023002"/>
    </source>
</evidence>
<dbReference type="NCBIfam" id="NF005559">
    <property type="entry name" value="PRK07231.1"/>
    <property type="match status" value="1"/>
</dbReference>
<evidence type="ECO:0000313" key="5">
    <source>
        <dbReference type="Proteomes" id="UP000007969"/>
    </source>
</evidence>
<dbReference type="InterPro" id="IPR020904">
    <property type="entry name" value="Sc_DH/Rdtase_CS"/>
</dbReference>
<reference evidence="5" key="1">
    <citation type="submission" date="2005-09" db="EMBL/GenBank/DDBJ databases">
        <title>Complete genome sequence of Clostridium kluyveri and comparative genomics of Clostridia species.</title>
        <authorList>
            <person name="Inui M."/>
            <person name="Nonaka H."/>
            <person name="Shinoda Y."/>
            <person name="Ikenaga Y."/>
            <person name="Abe M."/>
            <person name="Naito K."/>
            <person name="Vertes A.A."/>
            <person name="Yukawa H."/>
        </authorList>
    </citation>
    <scope>NUCLEOTIDE SEQUENCE [LARGE SCALE GENOMIC DNA]</scope>
    <source>
        <strain evidence="5">NBRC 12016</strain>
    </source>
</reference>
<keyword evidence="2" id="KW-0560">Oxidoreductase</keyword>
<dbReference type="EMBL" id="AP009049">
    <property type="protein sequence ID" value="BAH05749.1"/>
    <property type="molecule type" value="Genomic_DNA"/>
</dbReference>